<comment type="caution">
    <text evidence="2">The sequence shown here is derived from an EMBL/GenBank/DDBJ whole genome shotgun (WGS) entry which is preliminary data.</text>
</comment>
<protein>
    <recommendedName>
        <fullName evidence="1">IprA winged helix-turn-helix domain-containing protein</fullName>
    </recommendedName>
</protein>
<evidence type="ECO:0000259" key="1">
    <source>
        <dbReference type="Pfam" id="PF15977"/>
    </source>
</evidence>
<dbReference type="Gene3D" id="2.60.120.10">
    <property type="entry name" value="Jelly Rolls"/>
    <property type="match status" value="1"/>
</dbReference>
<reference evidence="2 3" key="1">
    <citation type="submission" date="2016-04" db="EMBL/GenBank/DDBJ databases">
        <title>ATOL: Assembling a taxonomically balanced genome-scale reconstruction of the evolutionary history of the Enterobacteriaceae.</title>
        <authorList>
            <person name="Plunkett G.III."/>
            <person name="Neeno-Eckwall E.C."/>
            <person name="Glasner J.D."/>
            <person name="Perna N.T."/>
        </authorList>
    </citation>
    <scope>NUCLEOTIDE SEQUENCE [LARGE SCALE GENOMIC DNA]</scope>
    <source>
        <strain evidence="2 3">ATCC 51607</strain>
    </source>
</reference>
<gene>
    <name evidence="2" type="ORF">M979_0212</name>
</gene>
<dbReference type="InterPro" id="IPR014710">
    <property type="entry name" value="RmlC-like_jellyroll"/>
</dbReference>
<organism evidence="2 3">
    <name type="scientific">Buttiauxella noackiae ATCC 51607</name>
    <dbReference type="NCBI Taxonomy" id="1354255"/>
    <lineage>
        <taxon>Bacteria</taxon>
        <taxon>Pseudomonadati</taxon>
        <taxon>Pseudomonadota</taxon>
        <taxon>Gammaproteobacteria</taxon>
        <taxon>Enterobacterales</taxon>
        <taxon>Enterobacteriaceae</taxon>
        <taxon>Buttiauxella</taxon>
    </lineage>
</organism>
<sequence>MTTVNDQNSESGLSTLYPCRPVAEIDALQEALSTLGTVRSFQQNDEIHAVQQHEKFLYLFTEGRFTAVRANDGLVLSSVRGKIIYGIAECLRPRGGWYLKVEEACKARVIPAEHAFELFTRQQLWESVSVLLAWFLQMYSLRDEHLVGVPAYVMIRSKLLELNLQPADIRRDMNAADFIQERTQLARSTIMAILGELRRGDYIEIKRGKLIGIKHLPKEY</sequence>
<dbReference type="AlphaFoldDB" id="A0A1B7I1X8"/>
<accession>A0A1B7I1X8</accession>
<name>A0A1B7I1X8_9ENTR</name>
<dbReference type="PATRIC" id="fig|1354255.3.peg.215"/>
<dbReference type="RefSeq" id="WP_064553158.1">
    <property type="nucleotide sequence ID" value="NZ_LXEO01000002.1"/>
</dbReference>
<dbReference type="Proteomes" id="UP000078286">
    <property type="component" value="Unassembled WGS sequence"/>
</dbReference>
<evidence type="ECO:0000313" key="2">
    <source>
        <dbReference type="EMBL" id="OAT22122.1"/>
    </source>
</evidence>
<keyword evidence="3" id="KW-1185">Reference proteome</keyword>
<evidence type="ECO:0000313" key="3">
    <source>
        <dbReference type="Proteomes" id="UP000078286"/>
    </source>
</evidence>
<proteinExistence type="predicted"/>
<dbReference type="Pfam" id="PF15977">
    <property type="entry name" value="HTH_46"/>
    <property type="match status" value="1"/>
</dbReference>
<feature type="domain" description="IprA winged helix-turn-helix" evidence="1">
    <location>
        <begin position="151"/>
        <end position="218"/>
    </location>
</feature>
<dbReference type="InterPro" id="IPR041687">
    <property type="entry name" value="HTH_46"/>
</dbReference>
<dbReference type="EMBL" id="LXEO01000002">
    <property type="protein sequence ID" value="OAT22122.1"/>
    <property type="molecule type" value="Genomic_DNA"/>
</dbReference>